<dbReference type="Proteomes" id="UP000317327">
    <property type="component" value="Unassembled WGS sequence"/>
</dbReference>
<proteinExistence type="predicted"/>
<accession>A0A379IYC9</accession>
<dbReference type="OrthoDB" id="7001223at2"/>
<name>A0A379IYC9_ECTME</name>
<dbReference type="EMBL" id="UGUU01000001">
    <property type="protein sequence ID" value="SUD41184.1"/>
    <property type="molecule type" value="Genomic_DNA"/>
</dbReference>
<evidence type="ECO:0000313" key="2">
    <source>
        <dbReference type="EMBL" id="SUD41184.1"/>
    </source>
</evidence>
<feature type="transmembrane region" description="Helical" evidence="1">
    <location>
        <begin position="6"/>
        <end position="30"/>
    </location>
</feature>
<reference evidence="2 4" key="1">
    <citation type="submission" date="2018-06" db="EMBL/GenBank/DDBJ databases">
        <authorList>
            <consortium name="Pathogen Informatics"/>
            <person name="Doyle S."/>
        </authorList>
    </citation>
    <scope>NUCLEOTIDE SEQUENCE [LARGE SCALE GENOMIC DNA]</scope>
    <source>
        <strain evidence="2 4">NCTC10899</strain>
    </source>
</reference>
<evidence type="ECO:0000256" key="1">
    <source>
        <dbReference type="SAM" id="Phobius"/>
    </source>
</evidence>
<evidence type="ECO:0000313" key="4">
    <source>
        <dbReference type="Proteomes" id="UP000254260"/>
    </source>
</evidence>
<keyword evidence="1" id="KW-0472">Membrane</keyword>
<dbReference type="Proteomes" id="UP000254260">
    <property type="component" value="Unassembled WGS sequence"/>
</dbReference>
<evidence type="ECO:0000313" key="5">
    <source>
        <dbReference type="Proteomes" id="UP000317327"/>
    </source>
</evidence>
<protein>
    <submittedName>
        <fullName evidence="2">Uncharacterized protein</fullName>
    </submittedName>
</protein>
<reference evidence="3 5" key="2">
    <citation type="submission" date="2019-01" db="EMBL/GenBank/DDBJ databases">
        <title>Whole genome shotgun sequencing of Pseudomonas spp. isolated by its ability to degrade furfural.</title>
        <authorList>
            <person name="Donoso R."/>
            <person name="Farkas C."/>
            <person name="Villegas P."/>
            <person name="Gonzales-Toro F."/>
            <person name="Guajardo-Parra M."/>
            <person name="Araya-Nail M."/>
            <person name="Morgante V."/>
            <person name="Perez-Pantoja D."/>
        </authorList>
    </citation>
    <scope>NUCLEOTIDE SEQUENCE [LARGE SCALE GENOMIC DNA]</scope>
    <source>
        <strain evidence="3 5">VN231</strain>
    </source>
</reference>
<dbReference type="AlphaFoldDB" id="A0A379IYC9"/>
<dbReference type="RefSeq" id="WP_013714516.1">
    <property type="nucleotide sequence ID" value="NZ_CP060288.1"/>
</dbReference>
<dbReference type="EMBL" id="SCFV01000001">
    <property type="protein sequence ID" value="TRO21472.1"/>
    <property type="molecule type" value="Genomic_DNA"/>
</dbReference>
<sequence length="332" mass="36644">MIPVNPTAMLLGALLLLFSMICVPGLLGLLGASLHPRARAFMLARRKRFGFFALFFLVGSLPALQLLIWQVQSSYEARALDQRLESEQVLGELVLPAGTQVKLARLKPADDFRGEPLPHGLQSLQHAEFTKQPGNVRGAPVSSLHLDDMRARVRLAEDARLDGWLCSATEDVTFSYPLGARFKPADWQLDSCTLAAGSEVAGVVWPQAITVQALEKGRWQLAPGHAPVHLQGLYLWVWNIWLDGPYGALQGWDGLLVEPLELGPMHYPADTRVRAYRGNLLFSPYDDSPAQDRRDGQLLEPNMSVEQNAAGEVLGVHDNEDVGVIDWFTLTP</sequence>
<feature type="transmembrane region" description="Helical" evidence="1">
    <location>
        <begin position="51"/>
        <end position="69"/>
    </location>
</feature>
<keyword evidence="1" id="KW-1133">Transmembrane helix</keyword>
<organism evidence="2 4">
    <name type="scientific">Ectopseudomonas mendocina</name>
    <name type="common">Pseudomonas mendocina</name>
    <dbReference type="NCBI Taxonomy" id="300"/>
    <lineage>
        <taxon>Bacteria</taxon>
        <taxon>Pseudomonadati</taxon>
        <taxon>Pseudomonadota</taxon>
        <taxon>Gammaproteobacteria</taxon>
        <taxon>Pseudomonadales</taxon>
        <taxon>Pseudomonadaceae</taxon>
        <taxon>Ectopseudomonas</taxon>
    </lineage>
</organism>
<keyword evidence="1" id="KW-0812">Transmembrane</keyword>
<gene>
    <name evidence="3" type="ORF">EQ836_02735</name>
    <name evidence="2" type="ORF">NCTC10899_04048</name>
</gene>
<evidence type="ECO:0000313" key="3">
    <source>
        <dbReference type="EMBL" id="TRO21472.1"/>
    </source>
</evidence>